<accession>A0A3N0UVI9</accession>
<evidence type="ECO:0000313" key="10">
    <source>
        <dbReference type="Proteomes" id="UP000275137"/>
    </source>
</evidence>
<feature type="binding site" evidence="8">
    <location>
        <begin position="26"/>
        <end position="33"/>
    </location>
    <ligand>
        <name>ATP</name>
        <dbReference type="ChEBI" id="CHEBI:30616"/>
    </ligand>
</feature>
<evidence type="ECO:0000256" key="6">
    <source>
        <dbReference type="ARBA" id="ARBA00022840"/>
    </source>
</evidence>
<evidence type="ECO:0000313" key="9">
    <source>
        <dbReference type="EMBL" id="ROH84522.1"/>
    </source>
</evidence>
<dbReference type="InterPro" id="IPR042176">
    <property type="entry name" value="Pantoate_ligase_C"/>
</dbReference>
<keyword evidence="4 8" id="KW-0566">Pantothenate biosynthesis</keyword>
<evidence type="ECO:0000256" key="4">
    <source>
        <dbReference type="ARBA" id="ARBA00022655"/>
    </source>
</evidence>
<dbReference type="NCBIfam" id="TIGR00018">
    <property type="entry name" value="panC"/>
    <property type="match status" value="1"/>
</dbReference>
<reference evidence="9 10" key="1">
    <citation type="submission" date="2018-10" db="EMBL/GenBank/DDBJ databases">
        <authorList>
            <person name="Chen W.-M."/>
        </authorList>
    </citation>
    <scope>NUCLEOTIDE SEQUENCE [LARGE SCALE GENOMIC DNA]</scope>
    <source>
        <strain evidence="9 10">H-5</strain>
    </source>
</reference>
<keyword evidence="10" id="KW-1185">Reference proteome</keyword>
<dbReference type="PANTHER" id="PTHR21299:SF1">
    <property type="entry name" value="PANTOATE--BETA-ALANINE LIGASE"/>
    <property type="match status" value="1"/>
</dbReference>
<feature type="binding site" evidence="8">
    <location>
        <position position="57"/>
    </location>
    <ligand>
        <name>(R)-pantoate</name>
        <dbReference type="ChEBI" id="CHEBI:15980"/>
    </ligand>
</feature>
<dbReference type="Gene3D" id="3.30.1300.10">
    <property type="entry name" value="Pantoate-beta-alanine ligase, C-terminal domain"/>
    <property type="match status" value="1"/>
</dbReference>
<comment type="catalytic activity">
    <reaction evidence="7 8">
        <text>(R)-pantoate + beta-alanine + ATP = (R)-pantothenate + AMP + diphosphate + H(+)</text>
        <dbReference type="Rhea" id="RHEA:10912"/>
        <dbReference type="ChEBI" id="CHEBI:15378"/>
        <dbReference type="ChEBI" id="CHEBI:15980"/>
        <dbReference type="ChEBI" id="CHEBI:29032"/>
        <dbReference type="ChEBI" id="CHEBI:30616"/>
        <dbReference type="ChEBI" id="CHEBI:33019"/>
        <dbReference type="ChEBI" id="CHEBI:57966"/>
        <dbReference type="ChEBI" id="CHEBI:456215"/>
        <dbReference type="EC" id="6.3.2.1"/>
    </reaction>
</comment>
<comment type="similarity">
    <text evidence="2 8">Belongs to the pantothenate synthetase family.</text>
</comment>
<feature type="binding site" evidence="8">
    <location>
        <begin position="143"/>
        <end position="146"/>
    </location>
    <ligand>
        <name>ATP</name>
        <dbReference type="ChEBI" id="CHEBI:30616"/>
    </ligand>
</feature>
<dbReference type="InterPro" id="IPR003721">
    <property type="entry name" value="Pantoate_ligase"/>
</dbReference>
<feature type="active site" description="Proton donor" evidence="8">
    <location>
        <position position="33"/>
    </location>
</feature>
<evidence type="ECO:0000256" key="3">
    <source>
        <dbReference type="ARBA" id="ARBA00022598"/>
    </source>
</evidence>
<dbReference type="GO" id="GO:0015940">
    <property type="term" value="P:pantothenate biosynthetic process"/>
    <property type="evidence" value="ECO:0007669"/>
    <property type="project" value="UniProtKB-UniRule"/>
</dbReference>
<feature type="binding site" evidence="8">
    <location>
        <begin position="180"/>
        <end position="183"/>
    </location>
    <ligand>
        <name>ATP</name>
        <dbReference type="ChEBI" id="CHEBI:30616"/>
    </ligand>
</feature>
<dbReference type="InterPro" id="IPR014729">
    <property type="entry name" value="Rossmann-like_a/b/a_fold"/>
</dbReference>
<feature type="binding site" evidence="8">
    <location>
        <position position="57"/>
    </location>
    <ligand>
        <name>beta-alanine</name>
        <dbReference type="ChEBI" id="CHEBI:57966"/>
    </ligand>
</feature>
<keyword evidence="8" id="KW-0963">Cytoplasm</keyword>
<dbReference type="Gene3D" id="3.40.50.620">
    <property type="entry name" value="HUPs"/>
    <property type="match status" value="1"/>
</dbReference>
<dbReference type="CDD" id="cd00560">
    <property type="entry name" value="PanC"/>
    <property type="match status" value="1"/>
</dbReference>
<feature type="binding site" evidence="8">
    <location>
        <position position="172"/>
    </location>
    <ligand>
        <name>ATP</name>
        <dbReference type="ChEBI" id="CHEBI:30616"/>
    </ligand>
</feature>
<protein>
    <recommendedName>
        <fullName evidence="8">Pantothenate synthetase</fullName>
        <shortName evidence="8">PS</shortName>
        <ecNumber evidence="8">6.3.2.1</ecNumber>
    </recommendedName>
    <alternativeName>
        <fullName evidence="8">Pantoate--beta-alanine ligase</fullName>
    </alternativeName>
    <alternativeName>
        <fullName evidence="8">Pantoate-activating enzyme</fullName>
    </alternativeName>
</protein>
<keyword evidence="6 8" id="KW-0067">ATP-binding</keyword>
<dbReference type="Pfam" id="PF02569">
    <property type="entry name" value="Pantoate_ligase"/>
    <property type="match status" value="1"/>
</dbReference>
<dbReference type="HAMAP" id="MF_00158">
    <property type="entry name" value="PanC"/>
    <property type="match status" value="1"/>
</dbReference>
<evidence type="ECO:0000256" key="8">
    <source>
        <dbReference type="HAMAP-Rule" id="MF_00158"/>
    </source>
</evidence>
<dbReference type="GO" id="GO:0005829">
    <property type="term" value="C:cytosol"/>
    <property type="evidence" value="ECO:0007669"/>
    <property type="project" value="TreeGrafter"/>
</dbReference>
<keyword evidence="5 8" id="KW-0547">Nucleotide-binding</keyword>
<dbReference type="RefSeq" id="WP_123238114.1">
    <property type="nucleotide sequence ID" value="NZ_RJVP01000007.1"/>
</dbReference>
<evidence type="ECO:0000256" key="1">
    <source>
        <dbReference type="ARBA" id="ARBA00004990"/>
    </source>
</evidence>
<comment type="subunit">
    <text evidence="8">Homodimer.</text>
</comment>
<name>A0A3N0UVI9_9PROT</name>
<sequence length="277" mass="30234">MHIVHTIAALWQVLETAESIALVPTMGNLHDGHLKLVETAREYADCVVVSIYVNPLQFGVNEDLARYPRTLEQDCQKLREAGASVVFAPLDSEMYPSPQTMTLQPGPVADILCGASRPGHFSGVATVVLKLFNLVQPDVAVFGKKDYQQLLVIRQLVQQFNLPIQIVGVDTVRTATGLAMSSRNGYLSAAQLEAARQLYAALQQLVRSVHAGEQDVALAQQAALQSLSTQGWQMDYVEVRRQQDLGVISAEDRALVVLAAGKLGSTRLIDNIEFELA</sequence>
<evidence type="ECO:0000256" key="7">
    <source>
        <dbReference type="ARBA" id="ARBA00048258"/>
    </source>
</evidence>
<dbReference type="GO" id="GO:0004592">
    <property type="term" value="F:pantoate-beta-alanine ligase activity"/>
    <property type="evidence" value="ECO:0007669"/>
    <property type="project" value="UniProtKB-UniRule"/>
</dbReference>
<dbReference type="SUPFAM" id="SSF52374">
    <property type="entry name" value="Nucleotidylyl transferase"/>
    <property type="match status" value="1"/>
</dbReference>
<dbReference type="EMBL" id="RJVP01000007">
    <property type="protein sequence ID" value="ROH84522.1"/>
    <property type="molecule type" value="Genomic_DNA"/>
</dbReference>
<organism evidence="9 10">
    <name type="scientific">Pseudomethylobacillus aquaticus</name>
    <dbReference type="NCBI Taxonomy" id="2676064"/>
    <lineage>
        <taxon>Bacteria</taxon>
        <taxon>Pseudomonadati</taxon>
        <taxon>Pseudomonadota</taxon>
        <taxon>Betaproteobacteria</taxon>
        <taxon>Nitrosomonadales</taxon>
        <taxon>Methylophilaceae</taxon>
        <taxon>Pseudomethylobacillus</taxon>
    </lineage>
</organism>
<dbReference type="GO" id="GO:0005524">
    <property type="term" value="F:ATP binding"/>
    <property type="evidence" value="ECO:0007669"/>
    <property type="project" value="UniProtKB-KW"/>
</dbReference>
<evidence type="ECO:0000256" key="2">
    <source>
        <dbReference type="ARBA" id="ARBA00009256"/>
    </source>
</evidence>
<dbReference type="UniPathway" id="UPA00028">
    <property type="reaction ID" value="UER00005"/>
</dbReference>
<comment type="miscellaneous">
    <text evidence="8">The reaction proceeds by a bi uni uni bi ping pong mechanism.</text>
</comment>
<dbReference type="AlphaFoldDB" id="A0A3N0UVI9"/>
<dbReference type="EC" id="6.3.2.1" evidence="8"/>
<comment type="caution">
    <text evidence="9">The sequence shown here is derived from an EMBL/GenBank/DDBJ whole genome shotgun (WGS) entry which is preliminary data.</text>
</comment>
<dbReference type="FunFam" id="3.40.50.620:FF:000013">
    <property type="entry name" value="Pantothenate synthetase"/>
    <property type="match status" value="1"/>
</dbReference>
<comment type="function">
    <text evidence="8">Catalyzes the condensation of pantoate with beta-alanine in an ATP-dependent reaction via a pantoyl-adenylate intermediate.</text>
</comment>
<dbReference type="Proteomes" id="UP000275137">
    <property type="component" value="Unassembled WGS sequence"/>
</dbReference>
<proteinExistence type="inferred from homology"/>
<keyword evidence="3 8" id="KW-0436">Ligase</keyword>
<comment type="pathway">
    <text evidence="1 8">Cofactor biosynthesis; (R)-pantothenate biosynthesis; (R)-pantothenate from (R)-pantoate and beta-alanine: step 1/1.</text>
</comment>
<gene>
    <name evidence="8" type="primary">panC</name>
    <name evidence="9" type="ORF">ED236_11415</name>
</gene>
<feature type="binding site" evidence="8">
    <location>
        <position position="149"/>
    </location>
    <ligand>
        <name>(R)-pantoate</name>
        <dbReference type="ChEBI" id="CHEBI:15980"/>
    </ligand>
</feature>
<comment type="subcellular location">
    <subcellularLocation>
        <location evidence="8">Cytoplasm</location>
    </subcellularLocation>
</comment>
<dbReference type="PANTHER" id="PTHR21299">
    <property type="entry name" value="CYTIDYLATE KINASE/PANTOATE-BETA-ALANINE LIGASE"/>
    <property type="match status" value="1"/>
</dbReference>
<evidence type="ECO:0000256" key="5">
    <source>
        <dbReference type="ARBA" id="ARBA00022741"/>
    </source>
</evidence>